<sequence>MIVGPTGAGKSFLAQALGQAACRRFLKTRYVQLPDLLDELKMARTKGVEAFNRLRKQFIKYDLLIIDEWLLFPISVEDTQLLLSLVDRRHNHQATIIASQFEPAEWLDQIPVPVAAEAITDRLCSQAYNIVIKGKKSMREAARD</sequence>
<name>A0A645HD01_9ZZZZ</name>
<dbReference type="Pfam" id="PF01695">
    <property type="entry name" value="IstB_IS21"/>
    <property type="match status" value="1"/>
</dbReference>
<dbReference type="SUPFAM" id="SSF52540">
    <property type="entry name" value="P-loop containing nucleoside triphosphate hydrolases"/>
    <property type="match status" value="1"/>
</dbReference>
<gene>
    <name evidence="2" type="ORF">SDC9_181466</name>
</gene>
<dbReference type="GO" id="GO:0006260">
    <property type="term" value="P:DNA replication"/>
    <property type="evidence" value="ECO:0007669"/>
    <property type="project" value="TreeGrafter"/>
</dbReference>
<organism evidence="2">
    <name type="scientific">bioreactor metagenome</name>
    <dbReference type="NCBI Taxonomy" id="1076179"/>
    <lineage>
        <taxon>unclassified sequences</taxon>
        <taxon>metagenomes</taxon>
        <taxon>ecological metagenomes</taxon>
    </lineage>
</organism>
<dbReference type="GO" id="GO:0005524">
    <property type="term" value="F:ATP binding"/>
    <property type="evidence" value="ECO:0007669"/>
    <property type="project" value="InterPro"/>
</dbReference>
<evidence type="ECO:0000313" key="2">
    <source>
        <dbReference type="EMBL" id="MPN33974.1"/>
    </source>
</evidence>
<dbReference type="PANTHER" id="PTHR30050:SF4">
    <property type="entry name" value="ATP-BINDING PROTEIN RV3427C IN INSERTION SEQUENCE-RELATED"/>
    <property type="match status" value="1"/>
</dbReference>
<reference evidence="2" key="1">
    <citation type="submission" date="2019-08" db="EMBL/GenBank/DDBJ databases">
        <authorList>
            <person name="Kucharzyk K."/>
            <person name="Murdoch R.W."/>
            <person name="Higgins S."/>
            <person name="Loffler F."/>
        </authorList>
    </citation>
    <scope>NUCLEOTIDE SEQUENCE</scope>
</reference>
<comment type="caution">
    <text evidence="2">The sequence shown here is derived from an EMBL/GenBank/DDBJ whole genome shotgun (WGS) entry which is preliminary data.</text>
</comment>
<accession>A0A645HD01</accession>
<protein>
    <submittedName>
        <fullName evidence="2">IS21 family transposase ISAfe12</fullName>
    </submittedName>
</protein>
<dbReference type="CDD" id="cd00009">
    <property type="entry name" value="AAA"/>
    <property type="match status" value="1"/>
</dbReference>
<dbReference type="AlphaFoldDB" id="A0A645HD01"/>
<feature type="domain" description="IstB-like ATP-binding" evidence="1">
    <location>
        <begin position="2"/>
        <end position="140"/>
    </location>
</feature>
<proteinExistence type="predicted"/>
<evidence type="ECO:0000259" key="1">
    <source>
        <dbReference type="Pfam" id="PF01695"/>
    </source>
</evidence>
<dbReference type="InterPro" id="IPR002611">
    <property type="entry name" value="IstB_ATP-bd"/>
</dbReference>
<dbReference type="InterPro" id="IPR027417">
    <property type="entry name" value="P-loop_NTPase"/>
</dbReference>
<dbReference type="Gene3D" id="3.40.50.300">
    <property type="entry name" value="P-loop containing nucleotide triphosphate hydrolases"/>
    <property type="match status" value="1"/>
</dbReference>
<dbReference type="EMBL" id="VSSQ01086781">
    <property type="protein sequence ID" value="MPN33974.1"/>
    <property type="molecule type" value="Genomic_DNA"/>
</dbReference>
<dbReference type="PANTHER" id="PTHR30050">
    <property type="entry name" value="CHROMOSOMAL REPLICATION INITIATOR PROTEIN DNAA"/>
    <property type="match status" value="1"/>
</dbReference>